<evidence type="ECO:0000256" key="1">
    <source>
        <dbReference type="SAM" id="Coils"/>
    </source>
</evidence>
<dbReference type="RefSeq" id="WP_221422090.1">
    <property type="nucleotide sequence ID" value="NZ_CP081297.1"/>
</dbReference>
<organism evidence="3 4">
    <name type="scientific">Qipengyuania psychrotolerans</name>
    <dbReference type="NCBI Taxonomy" id="2867238"/>
    <lineage>
        <taxon>Bacteria</taxon>
        <taxon>Pseudomonadati</taxon>
        <taxon>Pseudomonadota</taxon>
        <taxon>Alphaproteobacteria</taxon>
        <taxon>Sphingomonadales</taxon>
        <taxon>Erythrobacteraceae</taxon>
        <taxon>Qipengyuania</taxon>
    </lineage>
</organism>
<keyword evidence="1" id="KW-0175">Coiled coil</keyword>
<feature type="coiled-coil region" evidence="1">
    <location>
        <begin position="13"/>
        <end position="54"/>
    </location>
</feature>
<dbReference type="EMBL" id="CP081297">
    <property type="protein sequence ID" value="QZD86546.1"/>
    <property type="molecule type" value="Genomic_DNA"/>
</dbReference>
<reference evidence="3 4" key="1">
    <citation type="submission" date="2021-08" db="EMBL/GenBank/DDBJ databases">
        <title>Comparative Genomics Analysis of the Genus Qipengyuania Reveals Extensive Genetic Diversity and Metabolic Versatility, Including the Description of Fifteen Novel Species.</title>
        <authorList>
            <person name="Liu Y."/>
        </authorList>
    </citation>
    <scope>NUCLEOTIDE SEQUENCE [LARGE SCALE GENOMIC DNA]</scope>
    <source>
        <strain evidence="3 4">1XM2-8</strain>
    </source>
</reference>
<evidence type="ECO:0000313" key="4">
    <source>
        <dbReference type="Proteomes" id="UP000824280"/>
    </source>
</evidence>
<protein>
    <recommendedName>
        <fullName evidence="5">DUF4398 domain-containing protein</fullName>
    </recommendedName>
</protein>
<evidence type="ECO:0000313" key="3">
    <source>
        <dbReference type="EMBL" id="QZD86546.1"/>
    </source>
</evidence>
<evidence type="ECO:0008006" key="5">
    <source>
        <dbReference type="Google" id="ProtNLM"/>
    </source>
</evidence>
<evidence type="ECO:0000256" key="2">
    <source>
        <dbReference type="SAM" id="MobiDB-lite"/>
    </source>
</evidence>
<gene>
    <name evidence="3" type="ORF">K3166_09985</name>
</gene>
<dbReference type="Proteomes" id="UP000824280">
    <property type="component" value="Chromosome"/>
</dbReference>
<sequence length="138" mass="14892">MTEGITARNGRCLAGIESDLREAEQAYADADARYIEAENDRRAAIEAINRHQSEMDHAVGQLRQYSIPGTHWNSGPAASEQPLELNSRDILARGSKAALSSENLTSGSTAKAAARGFDRLRESDASDPVLKVVASPRN</sequence>
<name>A0ABX8ZC25_9SPHN</name>
<proteinExistence type="predicted"/>
<accession>A0ABX8ZC25</accession>
<feature type="region of interest" description="Disordered" evidence="2">
    <location>
        <begin position="119"/>
        <end position="138"/>
    </location>
</feature>
<keyword evidence="4" id="KW-1185">Reference proteome</keyword>